<feature type="chain" id="PRO_5021295534" evidence="1">
    <location>
        <begin position="29"/>
        <end position="151"/>
    </location>
</feature>
<accession>A0A4Y8WCY0</accession>
<protein>
    <submittedName>
        <fullName evidence="2">Cytochrome c</fullName>
    </submittedName>
</protein>
<dbReference type="Proteomes" id="UP000297753">
    <property type="component" value="Unassembled WGS sequence"/>
</dbReference>
<dbReference type="OrthoDB" id="5815156at2"/>
<dbReference type="SUPFAM" id="SSF47175">
    <property type="entry name" value="Cytochromes"/>
    <property type="match status" value="1"/>
</dbReference>
<evidence type="ECO:0000313" key="3">
    <source>
        <dbReference type="Proteomes" id="UP000297753"/>
    </source>
</evidence>
<organism evidence="2 3">
    <name type="scientific">Vibrio ouci</name>
    <dbReference type="NCBI Taxonomy" id="2499078"/>
    <lineage>
        <taxon>Bacteria</taxon>
        <taxon>Pseudomonadati</taxon>
        <taxon>Pseudomonadota</taxon>
        <taxon>Gammaproteobacteria</taxon>
        <taxon>Vibrionales</taxon>
        <taxon>Vibrionaceae</taxon>
        <taxon>Vibrio</taxon>
    </lineage>
</organism>
<dbReference type="EMBL" id="SATR01000035">
    <property type="protein sequence ID" value="TFH90111.1"/>
    <property type="molecule type" value="Genomic_DNA"/>
</dbReference>
<dbReference type="InterPro" id="IPR002321">
    <property type="entry name" value="Cyt_c_II"/>
</dbReference>
<dbReference type="AlphaFoldDB" id="A0A4Y8WCY0"/>
<dbReference type="GO" id="GO:0020037">
    <property type="term" value="F:heme binding"/>
    <property type="evidence" value="ECO:0007669"/>
    <property type="project" value="InterPro"/>
</dbReference>
<name>A0A4Y8WCY0_9VIBR</name>
<keyword evidence="3" id="KW-1185">Reference proteome</keyword>
<dbReference type="Pfam" id="PF01322">
    <property type="entry name" value="Cytochrom_C_2"/>
    <property type="match status" value="1"/>
</dbReference>
<keyword evidence="1" id="KW-0732">Signal</keyword>
<dbReference type="GO" id="GO:0009055">
    <property type="term" value="F:electron transfer activity"/>
    <property type="evidence" value="ECO:0007669"/>
    <property type="project" value="InterPro"/>
</dbReference>
<dbReference type="GO" id="GO:0022900">
    <property type="term" value="P:electron transport chain"/>
    <property type="evidence" value="ECO:0007669"/>
    <property type="project" value="InterPro"/>
</dbReference>
<evidence type="ECO:0000256" key="1">
    <source>
        <dbReference type="SAM" id="SignalP"/>
    </source>
</evidence>
<reference evidence="2 3" key="1">
    <citation type="submission" date="2019-01" db="EMBL/GenBank/DDBJ databases">
        <title>Vibrio BEI176 sp. nov, a marine bacterium isolated from China: eastern marignal seas.</title>
        <authorList>
            <person name="Li B."/>
        </authorList>
    </citation>
    <scope>NUCLEOTIDE SEQUENCE [LARGE SCALE GENOMIC DNA]</scope>
    <source>
        <strain evidence="2 3">BEI176</strain>
    </source>
</reference>
<dbReference type="InterPro" id="IPR010980">
    <property type="entry name" value="Cyt_c/b562"/>
</dbReference>
<feature type="signal peptide" evidence="1">
    <location>
        <begin position="1"/>
        <end position="28"/>
    </location>
</feature>
<proteinExistence type="predicted"/>
<dbReference type="PROSITE" id="PS51009">
    <property type="entry name" value="CYTCII"/>
    <property type="match status" value="1"/>
</dbReference>
<comment type="caution">
    <text evidence="2">The sequence shown here is derived from an EMBL/GenBank/DDBJ whole genome shotgun (WGS) entry which is preliminary data.</text>
</comment>
<evidence type="ECO:0000313" key="2">
    <source>
        <dbReference type="EMBL" id="TFH90111.1"/>
    </source>
</evidence>
<dbReference type="GO" id="GO:0005506">
    <property type="term" value="F:iron ion binding"/>
    <property type="evidence" value="ECO:0007669"/>
    <property type="project" value="InterPro"/>
</dbReference>
<dbReference type="Gene3D" id="1.20.120.10">
    <property type="entry name" value="Cytochrome c/b562"/>
    <property type="match status" value="1"/>
</dbReference>
<gene>
    <name evidence="2" type="ORF">ELS82_18715</name>
</gene>
<sequence length="151" mass="16896">MIKQPNGITNVKKTLTTLLAALPLCVFAQQSVIEQRQSAFNDIDSLAKQTEKALSKSDINWPLITDNSESLKSHSHALLSLFPQGSQENSKAKASVWSSPDKFQRLLKQMDDSFQTLYQASLAQDYSSAEIGLERAQDTCGSCHRSYRSRW</sequence>